<dbReference type="AlphaFoldDB" id="A0A2Z6QJJ8"/>
<sequence>MTIADSSNKKKLSLHVSTFSMKLSNITQVAVFTELVRKKLLTSFQGNNIIDNIVNKRSFSLQIVGTPKFIKEIGEHVRLKKTILPKNGIVFDFMLRLSNDKSEVVKSPLLAVSEPKVKRYNDDTNSKTDQVEFNLVEELLRKASIEGFDLSFPSESSSNVFPLKRISPSYCSLCDQEYTNKNAYIIRYKKFYSFHCYHADQKKPLNEKKSSIKLTLNETALN</sequence>
<dbReference type="Proteomes" id="UP000615446">
    <property type="component" value="Unassembled WGS sequence"/>
</dbReference>
<evidence type="ECO:0000313" key="3">
    <source>
        <dbReference type="Proteomes" id="UP000247702"/>
    </source>
</evidence>
<gene>
    <name evidence="2" type="ORF">RCL2_002339100</name>
    <name evidence="1" type="ORF">RclHR1_17190003</name>
</gene>
<proteinExistence type="predicted"/>
<dbReference type="EMBL" id="BEXD01000801">
    <property type="protein sequence ID" value="GBB90277.1"/>
    <property type="molecule type" value="Genomic_DNA"/>
</dbReference>
<accession>A0A2Z6QJJ8</accession>
<dbReference type="OrthoDB" id="2331179at2759"/>
<protein>
    <submittedName>
        <fullName evidence="1">Uncharacterized protein</fullName>
    </submittedName>
</protein>
<comment type="caution">
    <text evidence="1">The sequence shown here is derived from an EMBL/GenBank/DDBJ whole genome shotgun (WGS) entry which is preliminary data.</text>
</comment>
<keyword evidence="3" id="KW-1185">Reference proteome</keyword>
<reference evidence="1 3" key="1">
    <citation type="submission" date="2017-11" db="EMBL/GenBank/DDBJ databases">
        <title>The genome of Rhizophagus clarus HR1 reveals common genetic basis of auxotrophy among arbuscular mycorrhizal fungi.</title>
        <authorList>
            <person name="Kobayashi Y."/>
        </authorList>
    </citation>
    <scope>NUCLEOTIDE SEQUENCE [LARGE SCALE GENOMIC DNA]</scope>
    <source>
        <strain evidence="1 3">HR1</strain>
    </source>
</reference>
<reference evidence="2" key="2">
    <citation type="submission" date="2019-10" db="EMBL/GenBank/DDBJ databases">
        <title>Conservation and host-specific expression of non-tandemly repeated heterogenous ribosome RNA gene in arbuscular mycorrhizal fungi.</title>
        <authorList>
            <person name="Maeda T."/>
            <person name="Kobayashi Y."/>
            <person name="Nakagawa T."/>
            <person name="Ezawa T."/>
            <person name="Yamaguchi K."/>
            <person name="Bino T."/>
            <person name="Nishimoto Y."/>
            <person name="Shigenobu S."/>
            <person name="Kawaguchi M."/>
        </authorList>
    </citation>
    <scope>NUCLEOTIDE SEQUENCE</scope>
    <source>
        <strain evidence="2">HR1</strain>
    </source>
</reference>
<name>A0A2Z6QJJ8_9GLOM</name>
<evidence type="ECO:0000313" key="1">
    <source>
        <dbReference type="EMBL" id="GBB90277.1"/>
    </source>
</evidence>
<dbReference type="Proteomes" id="UP000247702">
    <property type="component" value="Unassembled WGS sequence"/>
</dbReference>
<dbReference type="EMBL" id="BLAL01000252">
    <property type="protein sequence ID" value="GES96775.1"/>
    <property type="molecule type" value="Genomic_DNA"/>
</dbReference>
<evidence type="ECO:0000313" key="2">
    <source>
        <dbReference type="EMBL" id="GES96775.1"/>
    </source>
</evidence>
<organism evidence="1 3">
    <name type="scientific">Rhizophagus clarus</name>
    <dbReference type="NCBI Taxonomy" id="94130"/>
    <lineage>
        <taxon>Eukaryota</taxon>
        <taxon>Fungi</taxon>
        <taxon>Fungi incertae sedis</taxon>
        <taxon>Mucoromycota</taxon>
        <taxon>Glomeromycotina</taxon>
        <taxon>Glomeromycetes</taxon>
        <taxon>Glomerales</taxon>
        <taxon>Glomeraceae</taxon>
        <taxon>Rhizophagus</taxon>
    </lineage>
</organism>